<feature type="compositionally biased region" description="Acidic residues" evidence="6">
    <location>
        <begin position="795"/>
        <end position="815"/>
    </location>
</feature>
<evidence type="ECO:0000259" key="8">
    <source>
        <dbReference type="PROSITE" id="PS51778"/>
    </source>
</evidence>
<organism evidence="9 10">
    <name type="scientific">Aspergillus pseudotamarii</name>
    <dbReference type="NCBI Taxonomy" id="132259"/>
    <lineage>
        <taxon>Eukaryota</taxon>
        <taxon>Fungi</taxon>
        <taxon>Dikarya</taxon>
        <taxon>Ascomycota</taxon>
        <taxon>Pezizomycotina</taxon>
        <taxon>Eurotiomycetes</taxon>
        <taxon>Eurotiomycetidae</taxon>
        <taxon>Eurotiales</taxon>
        <taxon>Aspergillaceae</taxon>
        <taxon>Aspergillus</taxon>
        <taxon>Aspergillus subgen. Circumdati</taxon>
    </lineage>
</organism>
<dbReference type="GO" id="GO:0032366">
    <property type="term" value="P:intracellular sterol transport"/>
    <property type="evidence" value="ECO:0007669"/>
    <property type="project" value="TreeGrafter"/>
</dbReference>
<gene>
    <name evidence="9" type="ORF">BDV38DRAFT_278470</name>
</gene>
<feature type="region of interest" description="Disordered" evidence="6">
    <location>
        <begin position="776"/>
        <end position="893"/>
    </location>
</feature>
<feature type="compositionally biased region" description="Low complexity" evidence="6">
    <location>
        <begin position="431"/>
        <end position="442"/>
    </location>
</feature>
<evidence type="ECO:0000256" key="1">
    <source>
        <dbReference type="ARBA" id="ARBA00004167"/>
    </source>
</evidence>
<feature type="compositionally biased region" description="Low complexity" evidence="6">
    <location>
        <begin position="319"/>
        <end position="338"/>
    </location>
</feature>
<feature type="compositionally biased region" description="Polar residues" evidence="6">
    <location>
        <begin position="407"/>
        <end position="418"/>
    </location>
</feature>
<feature type="region of interest" description="Disordered" evidence="6">
    <location>
        <begin position="1"/>
        <end position="418"/>
    </location>
</feature>
<dbReference type="Pfam" id="PF16016">
    <property type="entry name" value="VASt"/>
    <property type="match status" value="1"/>
</dbReference>
<keyword evidence="10" id="KW-1185">Reference proteome</keyword>
<protein>
    <recommendedName>
        <fullName evidence="8">VASt domain-containing protein</fullName>
    </recommendedName>
</protein>
<feature type="compositionally biased region" description="Polar residues" evidence="6">
    <location>
        <begin position="841"/>
        <end position="872"/>
    </location>
</feature>
<proteinExistence type="inferred from homology"/>
<reference evidence="9 10" key="1">
    <citation type="submission" date="2019-04" db="EMBL/GenBank/DDBJ databases">
        <title>Friends and foes A comparative genomics study of 23 Aspergillus species from section Flavi.</title>
        <authorList>
            <consortium name="DOE Joint Genome Institute"/>
            <person name="Kjaerbolling I."/>
            <person name="Vesth T."/>
            <person name="Frisvad J.C."/>
            <person name="Nybo J.L."/>
            <person name="Theobald S."/>
            <person name="Kildgaard S."/>
            <person name="Isbrandt T."/>
            <person name="Kuo A."/>
            <person name="Sato A."/>
            <person name="Lyhne E.K."/>
            <person name="Kogle M.E."/>
            <person name="Wiebenga A."/>
            <person name="Kun R.S."/>
            <person name="Lubbers R.J."/>
            <person name="Makela M.R."/>
            <person name="Barry K."/>
            <person name="Chovatia M."/>
            <person name="Clum A."/>
            <person name="Daum C."/>
            <person name="Haridas S."/>
            <person name="He G."/>
            <person name="LaButti K."/>
            <person name="Lipzen A."/>
            <person name="Mondo S."/>
            <person name="Riley R."/>
            <person name="Salamov A."/>
            <person name="Simmons B.A."/>
            <person name="Magnuson J.K."/>
            <person name="Henrissat B."/>
            <person name="Mortensen U.H."/>
            <person name="Larsen T.O."/>
            <person name="Devries R.P."/>
            <person name="Grigoriev I.V."/>
            <person name="Machida M."/>
            <person name="Baker S.E."/>
            <person name="Andersen M.R."/>
        </authorList>
    </citation>
    <scope>NUCLEOTIDE SEQUENCE [LARGE SCALE GENOMIC DNA]</scope>
    <source>
        <strain evidence="9 10">CBS 117625</strain>
    </source>
</reference>
<dbReference type="Pfam" id="PF02893">
    <property type="entry name" value="GRAM"/>
    <property type="match status" value="1"/>
</dbReference>
<comment type="similarity">
    <text evidence="2">Belongs to the YSP2 family.</text>
</comment>
<dbReference type="InterPro" id="IPR011993">
    <property type="entry name" value="PH-like_dom_sf"/>
</dbReference>
<feature type="compositionally biased region" description="Basic residues" evidence="6">
    <location>
        <begin position="223"/>
        <end position="235"/>
    </location>
</feature>
<dbReference type="EMBL" id="ML743555">
    <property type="protein sequence ID" value="KAE8142305.1"/>
    <property type="molecule type" value="Genomic_DNA"/>
</dbReference>
<dbReference type="GO" id="GO:0032934">
    <property type="term" value="F:sterol binding"/>
    <property type="evidence" value="ECO:0007669"/>
    <property type="project" value="TreeGrafter"/>
</dbReference>
<keyword evidence="4 7" id="KW-1133">Transmembrane helix</keyword>
<feature type="compositionally biased region" description="Low complexity" evidence="6">
    <location>
        <begin position="267"/>
        <end position="278"/>
    </location>
</feature>
<dbReference type="InterPro" id="IPR004182">
    <property type="entry name" value="GRAM"/>
</dbReference>
<dbReference type="InterPro" id="IPR031968">
    <property type="entry name" value="VASt"/>
</dbReference>
<dbReference type="SMART" id="SM00568">
    <property type="entry name" value="GRAM"/>
    <property type="match status" value="1"/>
</dbReference>
<dbReference type="GO" id="GO:0005739">
    <property type="term" value="C:mitochondrion"/>
    <property type="evidence" value="ECO:0007669"/>
    <property type="project" value="TreeGrafter"/>
</dbReference>
<feature type="compositionally biased region" description="Low complexity" evidence="6">
    <location>
        <begin position="36"/>
        <end position="50"/>
    </location>
</feature>
<dbReference type="Proteomes" id="UP000325672">
    <property type="component" value="Unassembled WGS sequence"/>
</dbReference>
<evidence type="ECO:0000313" key="10">
    <source>
        <dbReference type="Proteomes" id="UP000325672"/>
    </source>
</evidence>
<dbReference type="CDD" id="cd13220">
    <property type="entry name" value="PH-GRAM_GRAMDC"/>
    <property type="match status" value="1"/>
</dbReference>
<comment type="subcellular location">
    <subcellularLocation>
        <location evidence="1">Membrane</location>
        <topology evidence="1">Single-pass membrane protein</topology>
    </subcellularLocation>
</comment>
<dbReference type="Gene3D" id="2.30.29.30">
    <property type="entry name" value="Pleckstrin-homology domain (PH domain)/Phosphotyrosine-binding domain (PTB)"/>
    <property type="match status" value="1"/>
</dbReference>
<dbReference type="GO" id="GO:0005789">
    <property type="term" value="C:endoplasmic reticulum membrane"/>
    <property type="evidence" value="ECO:0007669"/>
    <property type="project" value="TreeGrafter"/>
</dbReference>
<feature type="compositionally biased region" description="Basic and acidic residues" evidence="6">
    <location>
        <begin position="520"/>
        <end position="538"/>
    </location>
</feature>
<feature type="region of interest" description="Disordered" evidence="6">
    <location>
        <begin position="431"/>
        <end position="538"/>
    </location>
</feature>
<dbReference type="AlphaFoldDB" id="A0A5N6T7I4"/>
<feature type="compositionally biased region" description="Basic and acidic residues" evidence="6">
    <location>
        <begin position="472"/>
        <end position="482"/>
    </location>
</feature>
<keyword evidence="5 7" id="KW-0472">Membrane</keyword>
<evidence type="ECO:0000256" key="4">
    <source>
        <dbReference type="ARBA" id="ARBA00022989"/>
    </source>
</evidence>
<evidence type="ECO:0000256" key="5">
    <source>
        <dbReference type="ARBA" id="ARBA00023136"/>
    </source>
</evidence>
<feature type="compositionally biased region" description="Polar residues" evidence="6">
    <location>
        <begin position="340"/>
        <end position="350"/>
    </location>
</feature>
<evidence type="ECO:0000256" key="7">
    <source>
        <dbReference type="SAM" id="Phobius"/>
    </source>
</evidence>
<feature type="region of interest" description="Disordered" evidence="6">
    <location>
        <begin position="556"/>
        <end position="626"/>
    </location>
</feature>
<feature type="compositionally biased region" description="Low complexity" evidence="6">
    <location>
        <begin position="599"/>
        <end position="609"/>
    </location>
</feature>
<feature type="compositionally biased region" description="Polar residues" evidence="6">
    <location>
        <begin position="443"/>
        <end position="452"/>
    </location>
</feature>
<dbReference type="PANTHER" id="PTHR23319:SF4">
    <property type="entry name" value="GRAM DOMAIN CONTAINING 1B, ISOFORM E"/>
    <property type="match status" value="1"/>
</dbReference>
<feature type="transmembrane region" description="Helical" evidence="7">
    <location>
        <begin position="1130"/>
        <end position="1149"/>
    </location>
</feature>
<dbReference type="GO" id="GO:0032541">
    <property type="term" value="C:cortical endoplasmic reticulum"/>
    <property type="evidence" value="ECO:0007669"/>
    <property type="project" value="TreeGrafter"/>
</dbReference>
<sequence length="1276" mass="136423">MDGTSLNSEAHPASSSDMQSIGKLNRSKTSIDDALGSSGRSNGRSSSIDSTSDRPKSQAGEGTDSAKAGPSGFSKLLAARKKRKKKENQKATEELPTQFELEGEKDAQDRPDEPFEDRPPSAANDGLNPQNDAVNLLTDDSEPELTPPPGAQKSHAGFYATSSPLIKTTSTDANDTDGAQADVESAVSGPSAAAHSESNADTELSRPTSQPSLTLGVPEDRGGKKRSVSPGRRWKGAFGSNQDKKDSNRDRSSSTPSEGKKGGGLFGSSRRSSTSSKKAPTIVTESPPPVPPLIRTDVKEEKPVQPSDHAAPSTPPRRTIPAPHTTVTPPTPRTEAAANLFSSPDVTESPESLKGKDPLPPGVVVSPSGNMISHRRVRSASSVSHKPSKLSNSISALGPTIEETKAASKTNPGTQQSGFFSSVFSAAQNAASTLSSSLNAQSKTRSPSQQVPTEPEDVSSKDGGSSQNEPLDSSKTEQKKPLAIETLGSGDLDFSHLDIAVPPGGSVSTPDGVVITKPDIPSEKRKNTAVYQRDEEAARLEDRHAARAVTMAYEKPAEVSVAPPSDESLELQSTSSLPRDATGDHPSPSGSVLDGEINVRPSRSGSVRSRLTRRRHRGSSAATASTAAAAGASTMALGIPGGNSSVPRLTGFAVASKKRNRDFHQLFRSVPEDDYLIEDYSCALQREIILAGRIYVSEGHICFSSNILGWVTTLVISFDEIVAIEKESTAMVFPNAIAIQTLHARHTFRSLLSRESTYDLMVNIWKINHPALKSSVNGTRVDQGTGDKTEKAGEESEGGSEDEDEIYDEDEDGENADSFFEPGDASVNGSDKSLPLKGLSRQASGNLPVNGTAPTLSNTNNDPRGGKSSNENADGDFPGPATHGPTTYTDPAGQYDKVIKDEIIPAPLGKVYSYVFGPASTNFMPKFLVDNQKSGELQFDIESGGLTNDSRTRQYSYIKPLNGSIGPKQTKCISTETLDFLDLEKAVLVTLSTQTPDVPSGNVFCTKTKYLFTWAANNQTRFLMTCTIEWSGKSWLKGPIEKGAIDGQGTFGSDLISALRAAVAPRARAASKAGGKGKGRRKKGDVANEEAAAVAAKAASDAAKQQAQTWGPLEPIRGVMEPIAGVLKPLWNGNLAILVIGILLFLIFFRTPSQPSILSHDIGCPGYSLPQRLAAYEEMWRREESELWSWLEDRVGMDGMVFPTVDRSGETRAHERARKVQSGRDFINKLDEEKMSVREMDYAIRTTREKLNTLEKILANRKMQATAGEDTVHSEL</sequence>
<feature type="compositionally biased region" description="Basic and acidic residues" evidence="6">
    <location>
        <begin position="785"/>
        <end position="794"/>
    </location>
</feature>
<dbReference type="GO" id="GO:0120015">
    <property type="term" value="F:sterol transfer activity"/>
    <property type="evidence" value="ECO:0007669"/>
    <property type="project" value="TreeGrafter"/>
</dbReference>
<keyword evidence="3 7" id="KW-0812">Transmembrane</keyword>
<feature type="compositionally biased region" description="Basic and acidic residues" evidence="6">
    <location>
        <begin position="102"/>
        <end position="119"/>
    </location>
</feature>
<dbReference type="OrthoDB" id="2162691at2759"/>
<dbReference type="RefSeq" id="XP_031918368.1">
    <property type="nucleotide sequence ID" value="XM_032058728.1"/>
</dbReference>
<dbReference type="PROSITE" id="PS51778">
    <property type="entry name" value="VAST"/>
    <property type="match status" value="1"/>
</dbReference>
<dbReference type="PANTHER" id="PTHR23319">
    <property type="entry name" value="GRAM DOMAIN CONTAINING 1B, ISOFORM E"/>
    <property type="match status" value="1"/>
</dbReference>
<evidence type="ECO:0000256" key="3">
    <source>
        <dbReference type="ARBA" id="ARBA00022692"/>
    </source>
</evidence>
<accession>A0A5N6T7I4</accession>
<evidence type="ECO:0000313" key="9">
    <source>
        <dbReference type="EMBL" id="KAE8142305.1"/>
    </source>
</evidence>
<name>A0A5N6T7I4_ASPPS</name>
<dbReference type="GeneID" id="43642938"/>
<feature type="compositionally biased region" description="Basic and acidic residues" evidence="6">
    <location>
        <begin position="242"/>
        <end position="252"/>
    </location>
</feature>
<evidence type="ECO:0000256" key="2">
    <source>
        <dbReference type="ARBA" id="ARBA00006582"/>
    </source>
</evidence>
<feature type="compositionally biased region" description="Polar residues" evidence="6">
    <location>
        <begin position="462"/>
        <end position="471"/>
    </location>
</feature>
<feature type="compositionally biased region" description="Basic residues" evidence="6">
    <location>
        <begin position="78"/>
        <end position="87"/>
    </location>
</feature>
<dbReference type="GO" id="GO:0005886">
    <property type="term" value="C:plasma membrane"/>
    <property type="evidence" value="ECO:0007669"/>
    <property type="project" value="TreeGrafter"/>
</dbReference>
<dbReference type="GO" id="GO:0140268">
    <property type="term" value="C:endoplasmic reticulum-plasma membrane contact site"/>
    <property type="evidence" value="ECO:0007669"/>
    <property type="project" value="TreeGrafter"/>
</dbReference>
<feature type="compositionally biased region" description="Polar residues" evidence="6">
    <location>
        <begin position="196"/>
        <end position="213"/>
    </location>
</feature>
<feature type="compositionally biased region" description="Polar residues" evidence="6">
    <location>
        <begin position="1"/>
        <end position="19"/>
    </location>
</feature>
<feature type="domain" description="VASt" evidence="8">
    <location>
        <begin position="895"/>
        <end position="1067"/>
    </location>
</feature>
<feature type="compositionally biased region" description="Polar residues" evidence="6">
    <location>
        <begin position="160"/>
        <end position="173"/>
    </location>
</feature>
<evidence type="ECO:0000256" key="6">
    <source>
        <dbReference type="SAM" id="MobiDB-lite"/>
    </source>
</evidence>
<dbReference type="InterPro" id="IPR051482">
    <property type="entry name" value="Cholesterol_transport"/>
</dbReference>